<dbReference type="PANTHER" id="PTHR11669:SF8">
    <property type="entry name" value="DNA POLYMERASE III SUBUNIT DELTA"/>
    <property type="match status" value="1"/>
</dbReference>
<dbReference type="Proteomes" id="UP001210339">
    <property type="component" value="Chromosome"/>
</dbReference>
<dbReference type="InterPro" id="IPR027417">
    <property type="entry name" value="P-loop_NTPase"/>
</dbReference>
<keyword evidence="5" id="KW-0235">DNA replication</keyword>
<dbReference type="SUPFAM" id="SSF52540">
    <property type="entry name" value="P-loop containing nucleoside triphosphate hydrolases"/>
    <property type="match status" value="1"/>
</dbReference>
<reference evidence="9 10" key="1">
    <citation type="submission" date="2023-01" db="EMBL/GenBank/DDBJ databases">
        <authorList>
            <person name="Lee S.H."/>
            <person name="Jung H.S."/>
            <person name="Yun J.U."/>
        </authorList>
    </citation>
    <scope>NUCLEOTIDE SEQUENCE [LARGE SCALE GENOMIC DNA]</scope>
    <source>
        <strain evidence="9 10">CBA3646</strain>
    </source>
</reference>
<organism evidence="9 10">
    <name type="scientific">Peptoniphilus equinus</name>
    <dbReference type="NCBI Taxonomy" id="3016343"/>
    <lineage>
        <taxon>Bacteria</taxon>
        <taxon>Bacillati</taxon>
        <taxon>Bacillota</taxon>
        <taxon>Tissierellia</taxon>
        <taxon>Tissierellales</taxon>
        <taxon>Peptoniphilaceae</taxon>
        <taxon>Peptoniphilus</taxon>
    </lineage>
</organism>
<dbReference type="EMBL" id="CP115667">
    <property type="protein sequence ID" value="WBW49757.1"/>
    <property type="molecule type" value="Genomic_DNA"/>
</dbReference>
<evidence type="ECO:0000256" key="1">
    <source>
        <dbReference type="ARBA" id="ARBA00012417"/>
    </source>
</evidence>
<dbReference type="EC" id="2.7.7.7" evidence="1"/>
<gene>
    <name evidence="9" type="ORF">O6R05_07070</name>
</gene>
<keyword evidence="10" id="KW-1185">Reference proteome</keyword>
<dbReference type="InterPro" id="IPR050238">
    <property type="entry name" value="DNA_Rep/Repair_Clamp_Loader"/>
</dbReference>
<feature type="domain" description="DNA polymerase III delta subunit C-terminal" evidence="8">
    <location>
        <begin position="189"/>
        <end position="291"/>
    </location>
</feature>
<name>A0ABY7QSJ6_9FIRM</name>
<sequence>MFRFVGNDGVVSALERDLKSGNIAHAYLFVGTPGIGKFTLAKEFAGRIASDAADITVVRGDTIKKETIEGIVADSYIKPYSGRYKVYLIDGFEHVSVSGQNALLKTLEEPQAHVKIILTAGSTEGVLPVIVSRSRVIRFKDVGDAQIETFLRENLALGEANAKLFSRISAGSVRRALEYGENPGALEFRARCLRVIDRLLNLSNPFDEMAFFNEHKDQLEEFFSIYSLFLRDIIFNNLNVPDAIINIDAMAFIEKQHLSTEECLSRYQAIRKTRRYLRDNTNFELAIGGLLIGK</sequence>
<dbReference type="PANTHER" id="PTHR11669">
    <property type="entry name" value="REPLICATION FACTOR C / DNA POLYMERASE III GAMMA-TAU SUBUNIT"/>
    <property type="match status" value="1"/>
</dbReference>
<dbReference type="RefSeq" id="WP_271191288.1">
    <property type="nucleotide sequence ID" value="NZ_CP115667.1"/>
</dbReference>
<dbReference type="InterPro" id="IPR015199">
    <property type="entry name" value="DNA_pol_III_delta_C"/>
</dbReference>
<evidence type="ECO:0000256" key="6">
    <source>
        <dbReference type="ARBA" id="ARBA00022932"/>
    </source>
</evidence>
<evidence type="ECO:0000256" key="3">
    <source>
        <dbReference type="ARBA" id="ARBA00022679"/>
    </source>
</evidence>
<keyword evidence="4" id="KW-0548">Nucleotidyltransferase</keyword>
<evidence type="ECO:0000256" key="7">
    <source>
        <dbReference type="ARBA" id="ARBA00049244"/>
    </source>
</evidence>
<comment type="catalytic activity">
    <reaction evidence="7">
        <text>DNA(n) + a 2'-deoxyribonucleoside 5'-triphosphate = DNA(n+1) + diphosphate</text>
        <dbReference type="Rhea" id="RHEA:22508"/>
        <dbReference type="Rhea" id="RHEA-COMP:17339"/>
        <dbReference type="Rhea" id="RHEA-COMP:17340"/>
        <dbReference type="ChEBI" id="CHEBI:33019"/>
        <dbReference type="ChEBI" id="CHEBI:61560"/>
        <dbReference type="ChEBI" id="CHEBI:173112"/>
        <dbReference type="EC" id="2.7.7.7"/>
    </reaction>
</comment>
<evidence type="ECO:0000256" key="4">
    <source>
        <dbReference type="ARBA" id="ARBA00022695"/>
    </source>
</evidence>
<protein>
    <recommendedName>
        <fullName evidence="2">DNA polymerase III subunit delta'</fullName>
        <ecNumber evidence="1">2.7.7.7</ecNumber>
    </recommendedName>
</protein>
<evidence type="ECO:0000259" key="8">
    <source>
        <dbReference type="Pfam" id="PF09115"/>
    </source>
</evidence>
<proteinExistence type="predicted"/>
<accession>A0ABY7QSJ6</accession>
<evidence type="ECO:0000313" key="9">
    <source>
        <dbReference type="EMBL" id="WBW49757.1"/>
    </source>
</evidence>
<evidence type="ECO:0000256" key="5">
    <source>
        <dbReference type="ARBA" id="ARBA00022705"/>
    </source>
</evidence>
<evidence type="ECO:0000256" key="2">
    <source>
        <dbReference type="ARBA" id="ARBA00014363"/>
    </source>
</evidence>
<evidence type="ECO:0000313" key="10">
    <source>
        <dbReference type="Proteomes" id="UP001210339"/>
    </source>
</evidence>
<dbReference type="Pfam" id="PF13177">
    <property type="entry name" value="DNA_pol3_delta2"/>
    <property type="match status" value="1"/>
</dbReference>
<dbReference type="Pfam" id="PF09115">
    <property type="entry name" value="DNApol3-delta_C"/>
    <property type="match status" value="1"/>
</dbReference>
<dbReference type="Gene3D" id="3.40.50.300">
    <property type="entry name" value="P-loop containing nucleotide triphosphate hydrolases"/>
    <property type="match status" value="1"/>
</dbReference>
<keyword evidence="6" id="KW-0239">DNA-directed DNA polymerase</keyword>
<keyword evidence="3" id="KW-0808">Transferase</keyword>